<dbReference type="PANTHER" id="PTHR37984">
    <property type="entry name" value="PROTEIN CBG26694"/>
    <property type="match status" value="1"/>
</dbReference>
<dbReference type="OrthoDB" id="407598at2759"/>
<reference evidence="2" key="1">
    <citation type="submission" date="2018-05" db="EMBL/GenBank/DDBJ databases">
        <title>Draft genome of Mucuna pruriens seed.</title>
        <authorList>
            <person name="Nnadi N.E."/>
            <person name="Vos R."/>
            <person name="Hasami M.H."/>
            <person name="Devisetty U.K."/>
            <person name="Aguiy J.C."/>
        </authorList>
    </citation>
    <scope>NUCLEOTIDE SEQUENCE [LARGE SCALE GENOMIC DNA]</scope>
    <source>
        <strain evidence="2">JCA_2017</strain>
    </source>
</reference>
<dbReference type="EMBL" id="QJKJ01011889">
    <property type="protein sequence ID" value="RDX69980.1"/>
    <property type="molecule type" value="Genomic_DNA"/>
</dbReference>
<dbReference type="Pfam" id="PF17921">
    <property type="entry name" value="Integrase_H2C2"/>
    <property type="match status" value="1"/>
</dbReference>
<proteinExistence type="predicted"/>
<feature type="non-terminal residue" evidence="2">
    <location>
        <position position="1"/>
    </location>
</feature>
<accession>A0A371EVA8</accession>
<dbReference type="InterPro" id="IPR050951">
    <property type="entry name" value="Retrovirus_Pol_polyprotein"/>
</dbReference>
<dbReference type="PANTHER" id="PTHR37984:SF5">
    <property type="entry name" value="PROTEIN NYNRIN-LIKE"/>
    <property type="match status" value="1"/>
</dbReference>
<evidence type="ECO:0000259" key="1">
    <source>
        <dbReference type="Pfam" id="PF17921"/>
    </source>
</evidence>
<gene>
    <name evidence="2" type="ORF">CR513_50831</name>
</gene>
<sequence>MLVLDGKRARREPFKHSRKDSLKLQFLLYLIFSKSFKLESDASNVGIKVVILQEGHDGFLFKGKKLCVPMSSIRQLLVKEAHEGGLMDHFGELKTLDILSEDFYWPHMKKDVHNIYEKCLTCKVAKSRGHQVSWTFLEVPTKEGLSRAQFVQRIHEQARLNMEKKGEQYAKIANKGRKDKINNNAYKVEIPQGFGGNIAFNVIDLTLYVIGTGASNVTRTEAPNLRSNSLQEAEDDACSKSHCLEDKVKEVALMPKGPMARCRLKKINEVVRQMLALLRDQEGTPEGNVMYHLSNCLSGTV</sequence>
<dbReference type="InterPro" id="IPR041588">
    <property type="entry name" value="Integrase_H2C2"/>
</dbReference>
<feature type="domain" description="Integrase zinc-binding" evidence="1">
    <location>
        <begin position="72"/>
        <end position="128"/>
    </location>
</feature>
<keyword evidence="3" id="KW-1185">Reference proteome</keyword>
<organism evidence="2 3">
    <name type="scientific">Mucuna pruriens</name>
    <name type="common">Velvet bean</name>
    <name type="synonym">Dolichos pruriens</name>
    <dbReference type="NCBI Taxonomy" id="157652"/>
    <lineage>
        <taxon>Eukaryota</taxon>
        <taxon>Viridiplantae</taxon>
        <taxon>Streptophyta</taxon>
        <taxon>Embryophyta</taxon>
        <taxon>Tracheophyta</taxon>
        <taxon>Spermatophyta</taxon>
        <taxon>Magnoliopsida</taxon>
        <taxon>eudicotyledons</taxon>
        <taxon>Gunneridae</taxon>
        <taxon>Pentapetalae</taxon>
        <taxon>rosids</taxon>
        <taxon>fabids</taxon>
        <taxon>Fabales</taxon>
        <taxon>Fabaceae</taxon>
        <taxon>Papilionoideae</taxon>
        <taxon>50 kb inversion clade</taxon>
        <taxon>NPAAA clade</taxon>
        <taxon>indigoferoid/millettioid clade</taxon>
        <taxon>Phaseoleae</taxon>
        <taxon>Mucuna</taxon>
    </lineage>
</organism>
<name>A0A371EVA8_MUCPR</name>
<dbReference type="Proteomes" id="UP000257109">
    <property type="component" value="Unassembled WGS sequence"/>
</dbReference>
<comment type="caution">
    <text evidence="2">The sequence shown here is derived from an EMBL/GenBank/DDBJ whole genome shotgun (WGS) entry which is preliminary data.</text>
</comment>
<dbReference type="Gene3D" id="1.10.340.70">
    <property type="match status" value="1"/>
</dbReference>
<dbReference type="AlphaFoldDB" id="A0A371EVA8"/>
<protein>
    <recommendedName>
        <fullName evidence="1">Integrase zinc-binding domain-containing protein</fullName>
    </recommendedName>
</protein>
<evidence type="ECO:0000313" key="2">
    <source>
        <dbReference type="EMBL" id="RDX69980.1"/>
    </source>
</evidence>
<evidence type="ECO:0000313" key="3">
    <source>
        <dbReference type="Proteomes" id="UP000257109"/>
    </source>
</evidence>